<protein>
    <recommendedName>
        <fullName evidence="5">Putative pre-16S rRNA nuclease</fullName>
        <ecNumber evidence="5">3.1.-.-</ecNumber>
    </recommendedName>
</protein>
<dbReference type="InterPro" id="IPR012337">
    <property type="entry name" value="RNaseH-like_sf"/>
</dbReference>
<dbReference type="Proteomes" id="UP001610063">
    <property type="component" value="Unassembled WGS sequence"/>
</dbReference>
<evidence type="ECO:0000256" key="2">
    <source>
        <dbReference type="ARBA" id="ARBA00022517"/>
    </source>
</evidence>
<keyword evidence="2 5" id="KW-0690">Ribosome biogenesis</keyword>
<comment type="caution">
    <text evidence="7">The sequence shown here is derived from an EMBL/GenBank/DDBJ whole genome shotgun (WGS) entry which is preliminary data.</text>
</comment>
<evidence type="ECO:0000256" key="1">
    <source>
        <dbReference type="ARBA" id="ARBA00022490"/>
    </source>
</evidence>
<dbReference type="EMBL" id="JBIPKE010000019">
    <property type="protein sequence ID" value="MFH6985128.1"/>
    <property type="molecule type" value="Genomic_DNA"/>
</dbReference>
<evidence type="ECO:0000313" key="8">
    <source>
        <dbReference type="Proteomes" id="UP001610063"/>
    </source>
</evidence>
<accession>A0ABW7NBZ4</accession>
<feature type="domain" description="YqgF/RNase H-like" evidence="6">
    <location>
        <begin position="2"/>
        <end position="100"/>
    </location>
</feature>
<dbReference type="SMART" id="SM00732">
    <property type="entry name" value="YqgFc"/>
    <property type="match status" value="1"/>
</dbReference>
<organism evidence="7 8">
    <name type="scientific">Marinoscillum luteum</name>
    <dbReference type="NCBI Taxonomy" id="861051"/>
    <lineage>
        <taxon>Bacteria</taxon>
        <taxon>Pseudomonadati</taxon>
        <taxon>Bacteroidota</taxon>
        <taxon>Cytophagia</taxon>
        <taxon>Cytophagales</taxon>
        <taxon>Reichenbachiellaceae</taxon>
        <taxon>Marinoscillum</taxon>
    </lineage>
</organism>
<dbReference type="PANTHER" id="PTHR33317:SF4">
    <property type="entry name" value="POLYNUCLEOTIDYL TRANSFERASE, RIBONUCLEASE H-LIKE SUPERFAMILY PROTEIN"/>
    <property type="match status" value="1"/>
</dbReference>
<keyword evidence="8" id="KW-1185">Reference proteome</keyword>
<keyword evidence="4 5" id="KW-0378">Hydrolase</keyword>
<dbReference type="InterPro" id="IPR006641">
    <property type="entry name" value="YqgF/RNaseH-like_dom"/>
</dbReference>
<comment type="similarity">
    <text evidence="5">Belongs to the YqgF HJR family.</text>
</comment>
<dbReference type="HAMAP" id="MF_00651">
    <property type="entry name" value="Nuclease_YqgF"/>
    <property type="match status" value="1"/>
</dbReference>
<reference evidence="7 8" key="1">
    <citation type="journal article" date="2013" name="Int. J. Syst. Evol. Microbiol.">
        <title>Marinoscillum luteum sp. nov., isolated from marine sediment.</title>
        <authorList>
            <person name="Cha I.T."/>
            <person name="Park S.J."/>
            <person name="Kim S.J."/>
            <person name="Kim J.G."/>
            <person name="Jung M.Y."/>
            <person name="Shin K.S."/>
            <person name="Kwon K.K."/>
            <person name="Yang S.H."/>
            <person name="Seo Y.S."/>
            <person name="Rhee S.K."/>
        </authorList>
    </citation>
    <scope>NUCLEOTIDE SEQUENCE [LARGE SCALE GENOMIC DNA]</scope>
    <source>
        <strain evidence="7 8">KCTC 23939</strain>
    </source>
</reference>
<name>A0ABW7NBZ4_9BACT</name>
<dbReference type="RefSeq" id="WP_159582847.1">
    <property type="nucleotide sequence ID" value="NZ_JBIPKE010000019.1"/>
</dbReference>
<gene>
    <name evidence="7" type="primary">ruvX</name>
    <name evidence="7" type="ORF">ACHKAR_16875</name>
</gene>
<comment type="function">
    <text evidence="5">Could be a nuclease involved in processing of the 5'-end of pre-16S rRNA.</text>
</comment>
<keyword evidence="1 5" id="KW-0963">Cytoplasm</keyword>
<dbReference type="SUPFAM" id="SSF53098">
    <property type="entry name" value="Ribonuclease H-like"/>
    <property type="match status" value="1"/>
</dbReference>
<evidence type="ECO:0000256" key="3">
    <source>
        <dbReference type="ARBA" id="ARBA00022722"/>
    </source>
</evidence>
<dbReference type="InterPro" id="IPR005227">
    <property type="entry name" value="YqgF"/>
</dbReference>
<dbReference type="PANTHER" id="PTHR33317">
    <property type="entry name" value="POLYNUCLEOTIDYL TRANSFERASE, RIBONUCLEASE H-LIKE SUPERFAMILY PROTEIN"/>
    <property type="match status" value="1"/>
</dbReference>
<evidence type="ECO:0000256" key="4">
    <source>
        <dbReference type="ARBA" id="ARBA00022801"/>
    </source>
</evidence>
<dbReference type="NCBIfam" id="TIGR00250">
    <property type="entry name" value="RNAse_H_YqgF"/>
    <property type="match status" value="1"/>
</dbReference>
<sequence>MPRILALDYGAKRTGIAVTDPLGIIATPLETVRSHDLMDFLKAYFEKEEVSEVVMGMPKNTDGQPTNATPLVEAAVNRFKKLFPDKKLFLHDERFTSKMALDAMIAGGTKKSDRQKKENIDRISATIILQSYLEARL</sequence>
<proteinExistence type="inferred from homology"/>
<dbReference type="EC" id="3.1.-.-" evidence="5"/>
<evidence type="ECO:0000313" key="7">
    <source>
        <dbReference type="EMBL" id="MFH6985128.1"/>
    </source>
</evidence>
<dbReference type="InterPro" id="IPR037027">
    <property type="entry name" value="YqgF/RNaseH-like_dom_sf"/>
</dbReference>
<dbReference type="CDD" id="cd16964">
    <property type="entry name" value="YqgF"/>
    <property type="match status" value="1"/>
</dbReference>
<comment type="subcellular location">
    <subcellularLocation>
        <location evidence="5">Cytoplasm</location>
    </subcellularLocation>
</comment>
<dbReference type="Gene3D" id="3.30.420.140">
    <property type="entry name" value="YqgF/RNase H-like domain"/>
    <property type="match status" value="1"/>
</dbReference>
<evidence type="ECO:0000259" key="6">
    <source>
        <dbReference type="SMART" id="SM00732"/>
    </source>
</evidence>
<keyword evidence="3 5" id="KW-0540">Nuclease</keyword>
<dbReference type="Pfam" id="PF03652">
    <property type="entry name" value="RuvX"/>
    <property type="match status" value="1"/>
</dbReference>
<evidence type="ECO:0000256" key="5">
    <source>
        <dbReference type="HAMAP-Rule" id="MF_00651"/>
    </source>
</evidence>